<dbReference type="Pfam" id="PF11942">
    <property type="entry name" value="Spt5_N"/>
    <property type="match status" value="1"/>
</dbReference>
<dbReference type="GO" id="GO:0003729">
    <property type="term" value="F:mRNA binding"/>
    <property type="evidence" value="ECO:0007669"/>
    <property type="project" value="TreeGrafter"/>
</dbReference>
<dbReference type="CDD" id="cd06084">
    <property type="entry name" value="KOW_Spt5_4"/>
    <property type="match status" value="1"/>
</dbReference>
<dbReference type="GO" id="GO:0032784">
    <property type="term" value="P:regulation of DNA-templated transcription elongation"/>
    <property type="evidence" value="ECO:0007669"/>
    <property type="project" value="InterPro"/>
</dbReference>
<feature type="compositionally biased region" description="Acidic residues" evidence="7">
    <location>
        <begin position="107"/>
        <end position="116"/>
    </location>
</feature>
<evidence type="ECO:0000256" key="7">
    <source>
        <dbReference type="SAM" id="MobiDB-lite"/>
    </source>
</evidence>
<dbReference type="Pfam" id="PF00467">
    <property type="entry name" value="KOW"/>
    <property type="match status" value="1"/>
</dbReference>
<dbReference type="Gene3D" id="2.30.30.30">
    <property type="match status" value="3"/>
</dbReference>
<feature type="compositionally biased region" description="Acidic residues" evidence="7">
    <location>
        <begin position="7"/>
        <end position="27"/>
    </location>
</feature>
<comment type="subcellular location">
    <subcellularLocation>
        <location evidence="1 6">Nucleus</location>
    </subcellularLocation>
</comment>
<evidence type="ECO:0000259" key="9">
    <source>
        <dbReference type="SMART" id="SM00739"/>
    </source>
</evidence>
<feature type="domain" description="NusG-like N-terminal" evidence="8">
    <location>
        <begin position="179"/>
        <end position="269"/>
    </location>
</feature>
<dbReference type="PANTHER" id="PTHR11125:SF7">
    <property type="entry name" value="TRANSCRIPTION ELONGATION FACTOR SPT5"/>
    <property type="match status" value="1"/>
</dbReference>
<feature type="compositionally biased region" description="Basic and acidic residues" evidence="7">
    <location>
        <begin position="857"/>
        <end position="867"/>
    </location>
</feature>
<dbReference type="GO" id="GO:0032044">
    <property type="term" value="C:DSIF complex"/>
    <property type="evidence" value="ECO:0007669"/>
    <property type="project" value="TreeGrafter"/>
</dbReference>
<dbReference type="InterPro" id="IPR057936">
    <property type="entry name" value="KOWx_Spt5"/>
</dbReference>
<dbReference type="CDD" id="cd09888">
    <property type="entry name" value="NGN_Euk"/>
    <property type="match status" value="1"/>
</dbReference>
<protein>
    <recommendedName>
        <fullName evidence="3 6">Transcription elongation factor SPT5</fullName>
    </recommendedName>
</protein>
<dbReference type="Proteomes" id="UP001314263">
    <property type="component" value="Unassembled WGS sequence"/>
</dbReference>
<dbReference type="Pfam" id="PF23042">
    <property type="entry name" value="KOW1_SPT5"/>
    <property type="match status" value="1"/>
</dbReference>
<feature type="domain" description="KOW" evidence="9">
    <location>
        <begin position="275"/>
        <end position="302"/>
    </location>
</feature>
<accession>A0AAV1IDL2</accession>
<feature type="compositionally biased region" description="Acidic residues" evidence="7">
    <location>
        <begin position="44"/>
        <end position="65"/>
    </location>
</feature>
<dbReference type="SUPFAM" id="SSF50104">
    <property type="entry name" value="Translation proteins SH3-like domain"/>
    <property type="match status" value="1"/>
</dbReference>
<evidence type="ECO:0000259" key="8">
    <source>
        <dbReference type="SMART" id="SM00738"/>
    </source>
</evidence>
<dbReference type="FunFam" id="2.30.30.30:FF:000018">
    <property type="entry name" value="Transcription elongation factor SPT5"/>
    <property type="match status" value="1"/>
</dbReference>
<name>A0AAV1IDL2_9CHLO</name>
<feature type="compositionally biased region" description="Acidic residues" evidence="7">
    <location>
        <begin position="85"/>
        <end position="101"/>
    </location>
</feature>
<evidence type="ECO:0000256" key="1">
    <source>
        <dbReference type="ARBA" id="ARBA00004123"/>
    </source>
</evidence>
<feature type="compositionally biased region" description="Low complexity" evidence="7">
    <location>
        <begin position="822"/>
        <end position="838"/>
    </location>
</feature>
<dbReference type="EMBL" id="CAUYUE010000010">
    <property type="protein sequence ID" value="CAK0784085.1"/>
    <property type="molecule type" value="Genomic_DNA"/>
</dbReference>
<dbReference type="Pfam" id="PF23037">
    <property type="entry name" value="KOWx_SPT5"/>
    <property type="match status" value="1"/>
</dbReference>
<dbReference type="Gene3D" id="3.30.70.940">
    <property type="entry name" value="NusG, N-terminal domain"/>
    <property type="match status" value="1"/>
</dbReference>
<dbReference type="Pfam" id="PF03439">
    <property type="entry name" value="Spt5-NGN"/>
    <property type="match status" value="1"/>
</dbReference>
<feature type="domain" description="KOW" evidence="9">
    <location>
        <begin position="625"/>
        <end position="652"/>
    </location>
</feature>
<dbReference type="InterPro" id="IPR041973">
    <property type="entry name" value="KOW_Spt5_1"/>
</dbReference>
<dbReference type="SMART" id="SM00738">
    <property type="entry name" value="NGN"/>
    <property type="match status" value="1"/>
</dbReference>
<dbReference type="PANTHER" id="PTHR11125">
    <property type="entry name" value="SUPPRESSOR OF TY 5"/>
    <property type="match status" value="1"/>
</dbReference>
<dbReference type="InterPro" id="IPR039385">
    <property type="entry name" value="NGN_Euk"/>
</dbReference>
<keyword evidence="4 6" id="KW-0804">Transcription</keyword>
<evidence type="ECO:0000313" key="10">
    <source>
        <dbReference type="EMBL" id="CAK0784085.1"/>
    </source>
</evidence>
<feature type="domain" description="KOW" evidence="9">
    <location>
        <begin position="445"/>
        <end position="472"/>
    </location>
</feature>
<dbReference type="CDD" id="cd06081">
    <property type="entry name" value="KOW_Spt5_1"/>
    <property type="match status" value="1"/>
</dbReference>
<dbReference type="InterPro" id="IPR036735">
    <property type="entry name" value="NGN_dom_sf"/>
</dbReference>
<organism evidence="10 11">
    <name type="scientific">Coccomyxa viridis</name>
    <dbReference type="NCBI Taxonomy" id="1274662"/>
    <lineage>
        <taxon>Eukaryota</taxon>
        <taxon>Viridiplantae</taxon>
        <taxon>Chlorophyta</taxon>
        <taxon>core chlorophytes</taxon>
        <taxon>Trebouxiophyceae</taxon>
        <taxon>Trebouxiophyceae incertae sedis</taxon>
        <taxon>Coccomyxaceae</taxon>
        <taxon>Coccomyxa</taxon>
    </lineage>
</organism>
<evidence type="ECO:0000256" key="6">
    <source>
        <dbReference type="PIRNR" id="PIRNR036945"/>
    </source>
</evidence>
<feature type="region of interest" description="Disordered" evidence="7">
    <location>
        <begin position="1"/>
        <end position="117"/>
    </location>
</feature>
<dbReference type="Pfam" id="PF23291">
    <property type="entry name" value="KOW4_SPT5"/>
    <property type="match status" value="1"/>
</dbReference>
<proteinExistence type="inferred from homology"/>
<dbReference type="GO" id="GO:0006357">
    <property type="term" value="P:regulation of transcription by RNA polymerase II"/>
    <property type="evidence" value="ECO:0007669"/>
    <property type="project" value="InterPro"/>
</dbReference>
<dbReference type="Pfam" id="PF23290">
    <property type="entry name" value="KOW5_SPT5"/>
    <property type="match status" value="1"/>
</dbReference>
<comment type="caution">
    <text evidence="10">The sequence shown here is derived from an EMBL/GenBank/DDBJ whole genome shotgun (WGS) entry which is preliminary data.</text>
</comment>
<dbReference type="PIRSF" id="PIRSF036945">
    <property type="entry name" value="Spt5"/>
    <property type="match status" value="1"/>
</dbReference>
<dbReference type="SMART" id="SM00739">
    <property type="entry name" value="KOW"/>
    <property type="match status" value="5"/>
</dbReference>
<sequence length="1080" mass="116408">MAKEHDPEDESDEDFVGQDEDEDEEYDGGAKSRRQKRKNIFVDDAAEDDGDADEDEDGEDDDENGEAPKRGQKRLKRSRFVDDIAAVDDQDDDDEEEDGVDDLIHDEGEELQDGAEDVVPRLEREAAFRQAAPKDDMTPEELEKFVKERYQDRAADLDVGRDAATSTVGQQGLLPRHADPKLWVMETRSGEEREAVVKLMQKAVTMAAAGTPLAITSVFAQDHLRGYIYIEAYKESHVKDAVRGLRNIYSSKAPKLVPVKEMVDAITVNRKAKAMIDEGSWVRVRAQLYKGDLAKVVSLDSSRGQAQVKLVPRMDYAAMAKARAEGGAANRFGRQAPGAVRPQARAFSPKEAADARLVVERVPRAGREGVWFRVGDRYFEDGYLLRHYNVRNLGLEEGVPPLEELQRFNQVGVAARTADNDNEGGELAQLMEALGDDERAAGGIRFGRDDKVIVIEGELQTLIGRVVEVKDDGFVRIRPLLEGLDELDLLARQLQKHFQPGDHVKVNSGQHEGQTGMVVRIEDPVCILVSDSTHEELQVFARDLTESSESATGLDSFGKYELHDLLMLDDGSVGVLIAVAKDSCKVLTNKSTPEQQRVRVCRALDIKRKIDNFRNISCVDATRKQIGVGDIVDIAAGRVKGKSGTVKFIHRQGLFLHVRELLENGGFIYMPAVKVRARGKAAAGLSAGVKANMMGAAIGKSPAHFGSNGAGPPSTPAYGQPRLGPTPSRGSFGGGRGGPDSRMIDRMVTIMKGPFRGYKGRIKNVTDREVRIELEAQARTVTVRRDQIPPEDGGAPMPRPAPAFGMGSATPAHAGMRTPAYPSATPSHPSMTPSHPGSATPMRDNAWVPVMATPRHPSSEDSSRASRWDAPSGSRAPSGWDVPSAAPGGASWTSAAAAPGGSARASGWDMGPRASNAPLTSIPEAGSNAGRPVWEPVAPAGLPAGIAADTGAPVGVSFSTFEGIAVKLKDSGRFGVVRSIQGASCTVALGTEDPDKGVILPEQPETVTAGEASLEPLLPKHKNTTIKVIGGNQALGRAGELLNVTDQDEVIIRTSGQTRELKVLPRNFVAISCLQAAEQS</sequence>
<gene>
    <name evidence="10" type="ORF">CVIRNUC_007288</name>
</gene>
<feature type="region of interest" description="Disordered" evidence="7">
    <location>
        <begin position="704"/>
        <end position="742"/>
    </location>
</feature>
<dbReference type="CDD" id="cd06083">
    <property type="entry name" value="KOW_Spt5_3"/>
    <property type="match status" value="1"/>
</dbReference>
<dbReference type="GO" id="GO:0000785">
    <property type="term" value="C:chromatin"/>
    <property type="evidence" value="ECO:0007669"/>
    <property type="project" value="UniProtKB-ARBA"/>
</dbReference>
<dbReference type="InterPro" id="IPR008991">
    <property type="entry name" value="Translation_prot_SH3-like_sf"/>
</dbReference>
<keyword evidence="11" id="KW-1185">Reference proteome</keyword>
<dbReference type="InterPro" id="IPR005100">
    <property type="entry name" value="NGN-domain"/>
</dbReference>
<dbReference type="CDD" id="cd06085">
    <property type="entry name" value="KOW_Spt5_5"/>
    <property type="match status" value="1"/>
</dbReference>
<feature type="domain" description="KOW" evidence="9">
    <location>
        <begin position="741"/>
        <end position="768"/>
    </location>
</feature>
<dbReference type="InterPro" id="IPR041976">
    <property type="entry name" value="KOW_Spt5_3"/>
</dbReference>
<feature type="region of interest" description="Disordered" evidence="7">
    <location>
        <begin position="806"/>
        <end position="930"/>
    </location>
</feature>
<evidence type="ECO:0000256" key="5">
    <source>
        <dbReference type="ARBA" id="ARBA00023242"/>
    </source>
</evidence>
<dbReference type="AlphaFoldDB" id="A0AAV1IDL2"/>
<dbReference type="FunFam" id="3.30.70.940:FF:000005">
    <property type="entry name" value="Transcription elongation factor SPT5"/>
    <property type="match status" value="1"/>
</dbReference>
<dbReference type="InterPro" id="IPR014722">
    <property type="entry name" value="Rib_uL2_dom2"/>
</dbReference>
<dbReference type="InterPro" id="IPR041978">
    <property type="entry name" value="KOW_Spt5_5"/>
</dbReference>
<dbReference type="InterPro" id="IPR006645">
    <property type="entry name" value="NGN-like_dom"/>
</dbReference>
<dbReference type="InterPro" id="IPR041977">
    <property type="entry name" value="KOW_Spt5_4"/>
</dbReference>
<feature type="domain" description="KOW" evidence="9">
    <location>
        <begin position="497"/>
        <end position="524"/>
    </location>
</feature>
<comment type="similarity">
    <text evidence="2 6">Belongs to the SPT5 family.</text>
</comment>
<dbReference type="InterPro" id="IPR039659">
    <property type="entry name" value="SPT5"/>
</dbReference>
<dbReference type="GO" id="GO:0006368">
    <property type="term" value="P:transcription elongation by RNA polymerase II"/>
    <property type="evidence" value="ECO:0007669"/>
    <property type="project" value="TreeGrafter"/>
</dbReference>
<feature type="compositionally biased region" description="Low complexity" evidence="7">
    <location>
        <begin position="883"/>
        <end position="907"/>
    </location>
</feature>
<dbReference type="InterPro" id="IPR041975">
    <property type="entry name" value="KOW_Spt5_2"/>
</dbReference>
<reference evidence="10 11" key="1">
    <citation type="submission" date="2023-10" db="EMBL/GenBank/DDBJ databases">
        <authorList>
            <person name="Maclean D."/>
            <person name="Macfadyen A."/>
        </authorList>
    </citation>
    <scope>NUCLEOTIDE SEQUENCE [LARGE SCALE GENOMIC DNA]</scope>
</reference>
<keyword evidence="5 6" id="KW-0539">Nucleus</keyword>
<dbReference type="InterPro" id="IPR022581">
    <property type="entry name" value="Spt5_N"/>
</dbReference>
<dbReference type="InterPro" id="IPR005824">
    <property type="entry name" value="KOW"/>
</dbReference>
<evidence type="ECO:0000256" key="2">
    <source>
        <dbReference type="ARBA" id="ARBA00006956"/>
    </source>
</evidence>
<evidence type="ECO:0000256" key="3">
    <source>
        <dbReference type="ARBA" id="ARBA00020181"/>
    </source>
</evidence>
<dbReference type="Pfam" id="PF23284">
    <property type="entry name" value="KOW2_Spt5"/>
    <property type="match status" value="1"/>
</dbReference>
<dbReference type="InterPro" id="IPR017071">
    <property type="entry name" value="TF_Spt5_eukaryote"/>
</dbReference>
<evidence type="ECO:0000256" key="4">
    <source>
        <dbReference type="ARBA" id="ARBA00023163"/>
    </source>
</evidence>
<evidence type="ECO:0000313" key="11">
    <source>
        <dbReference type="Proteomes" id="UP001314263"/>
    </source>
</evidence>